<protein>
    <submittedName>
        <fullName evidence="2">Uncharacterized protein</fullName>
    </submittedName>
</protein>
<keyword evidence="3" id="KW-1185">Reference proteome</keyword>
<name>A0ABQ8WNX1_PENCH</name>
<dbReference type="EMBL" id="JAPVEB010000002">
    <property type="protein sequence ID" value="KAJ5274300.1"/>
    <property type="molecule type" value="Genomic_DNA"/>
</dbReference>
<sequence length="111" mass="11846">MISRDVPSLSPSLISNLTTHLITYLTSSNGEQPQYPHCRRVGVRPPHSSLSPAGGTGIGPRTNTVRIRPPNRHDPGNYSHSPPTGCGCSEYALGATWPSGNLANGVDWTRS</sequence>
<accession>A0ABQ8WNX1</accession>
<feature type="region of interest" description="Disordered" evidence="1">
    <location>
        <begin position="28"/>
        <end position="83"/>
    </location>
</feature>
<proteinExistence type="predicted"/>
<reference evidence="2 3" key="1">
    <citation type="journal article" date="2023" name="IMA Fungus">
        <title>Comparative genomic study of the Penicillium genus elucidates a diverse pangenome and 15 lateral gene transfer events.</title>
        <authorList>
            <person name="Petersen C."/>
            <person name="Sorensen T."/>
            <person name="Nielsen M.R."/>
            <person name="Sondergaard T.E."/>
            <person name="Sorensen J.L."/>
            <person name="Fitzpatrick D.A."/>
            <person name="Frisvad J.C."/>
            <person name="Nielsen K.L."/>
        </authorList>
    </citation>
    <scope>NUCLEOTIDE SEQUENCE [LARGE SCALE GENOMIC DNA]</scope>
    <source>
        <strain evidence="2 3">IBT 3361</strain>
    </source>
</reference>
<gene>
    <name evidence="2" type="ORF">N7505_002845</name>
</gene>
<comment type="caution">
    <text evidence="2">The sequence shown here is derived from an EMBL/GenBank/DDBJ whole genome shotgun (WGS) entry which is preliminary data.</text>
</comment>
<organism evidence="2 3">
    <name type="scientific">Penicillium chrysogenum</name>
    <name type="common">Penicillium notatum</name>
    <dbReference type="NCBI Taxonomy" id="5076"/>
    <lineage>
        <taxon>Eukaryota</taxon>
        <taxon>Fungi</taxon>
        <taxon>Dikarya</taxon>
        <taxon>Ascomycota</taxon>
        <taxon>Pezizomycotina</taxon>
        <taxon>Eurotiomycetes</taxon>
        <taxon>Eurotiomycetidae</taxon>
        <taxon>Eurotiales</taxon>
        <taxon>Aspergillaceae</taxon>
        <taxon>Penicillium</taxon>
        <taxon>Penicillium chrysogenum species complex</taxon>
    </lineage>
</organism>
<evidence type="ECO:0000313" key="2">
    <source>
        <dbReference type="EMBL" id="KAJ5274300.1"/>
    </source>
</evidence>
<dbReference type="Proteomes" id="UP001220256">
    <property type="component" value="Unassembled WGS sequence"/>
</dbReference>
<evidence type="ECO:0000256" key="1">
    <source>
        <dbReference type="SAM" id="MobiDB-lite"/>
    </source>
</evidence>
<evidence type="ECO:0000313" key="3">
    <source>
        <dbReference type="Proteomes" id="UP001220256"/>
    </source>
</evidence>